<keyword evidence="1" id="KW-0812">Transmembrane</keyword>
<accession>A0A1G6XS83</accession>
<dbReference type="AlphaFoldDB" id="A0A1G6XS83"/>
<evidence type="ECO:0000313" key="3">
    <source>
        <dbReference type="Proteomes" id="UP000199060"/>
    </source>
</evidence>
<reference evidence="3" key="1">
    <citation type="submission" date="2016-10" db="EMBL/GenBank/DDBJ databases">
        <authorList>
            <person name="Varghese N."/>
            <person name="Submissions S."/>
        </authorList>
    </citation>
    <scope>NUCLEOTIDE SEQUENCE [LARGE SCALE GENOMIC DNA]</scope>
    <source>
        <strain evidence="3">DSM 23095</strain>
    </source>
</reference>
<evidence type="ECO:0000256" key="1">
    <source>
        <dbReference type="SAM" id="Phobius"/>
    </source>
</evidence>
<keyword evidence="1" id="KW-0472">Membrane</keyword>
<keyword evidence="3" id="KW-1185">Reference proteome</keyword>
<feature type="transmembrane region" description="Helical" evidence="1">
    <location>
        <begin position="6"/>
        <end position="24"/>
    </location>
</feature>
<protein>
    <recommendedName>
        <fullName evidence="4">Membrane or secreted protein</fullName>
    </recommendedName>
</protein>
<organism evidence="2 3">
    <name type="scientific">Algoriphagus faecimaris</name>
    <dbReference type="NCBI Taxonomy" id="686796"/>
    <lineage>
        <taxon>Bacteria</taxon>
        <taxon>Pseudomonadati</taxon>
        <taxon>Bacteroidota</taxon>
        <taxon>Cytophagia</taxon>
        <taxon>Cytophagales</taxon>
        <taxon>Cyclobacteriaceae</taxon>
        <taxon>Algoriphagus</taxon>
    </lineage>
</organism>
<dbReference type="Proteomes" id="UP000199060">
    <property type="component" value="Unassembled WGS sequence"/>
</dbReference>
<keyword evidence="1" id="KW-1133">Transmembrane helix</keyword>
<sequence>MATILITVGFVALFFVLMSVRLLFLKNGEFKGTCASQNPYLNKDGGTCGYCGKTVDANSSCGNPDNEVDKVLAKFK</sequence>
<dbReference type="OrthoDB" id="1452953at2"/>
<proteinExistence type="predicted"/>
<dbReference type="EMBL" id="FNAC01000066">
    <property type="protein sequence ID" value="SDD81064.1"/>
    <property type="molecule type" value="Genomic_DNA"/>
</dbReference>
<name>A0A1G6XS83_9BACT</name>
<dbReference type="STRING" id="686796.SAMN04488104_10667"/>
<dbReference type="RefSeq" id="WP_087941364.1">
    <property type="nucleotide sequence ID" value="NZ_FNAC01000066.1"/>
</dbReference>
<evidence type="ECO:0008006" key="4">
    <source>
        <dbReference type="Google" id="ProtNLM"/>
    </source>
</evidence>
<evidence type="ECO:0000313" key="2">
    <source>
        <dbReference type="EMBL" id="SDD81064.1"/>
    </source>
</evidence>
<gene>
    <name evidence="2" type="ORF">SAMN04488104_10667</name>
</gene>